<comment type="similarity">
    <text evidence="2 8">Belongs to the GINS2/PSF2 family.</text>
</comment>
<keyword evidence="6 8" id="KW-0539">Nucleus</keyword>
<organism evidence="12 13">
    <name type="scientific">Cladosporium halotolerans</name>
    <dbReference type="NCBI Taxonomy" id="1052096"/>
    <lineage>
        <taxon>Eukaryota</taxon>
        <taxon>Fungi</taxon>
        <taxon>Dikarya</taxon>
        <taxon>Ascomycota</taxon>
        <taxon>Pezizomycotina</taxon>
        <taxon>Dothideomycetes</taxon>
        <taxon>Dothideomycetidae</taxon>
        <taxon>Cladosporiales</taxon>
        <taxon>Cladosporiaceae</taxon>
        <taxon>Cladosporium</taxon>
    </lineage>
</organism>
<evidence type="ECO:0000256" key="1">
    <source>
        <dbReference type="ARBA" id="ARBA00004123"/>
    </source>
</evidence>
<keyword evidence="5" id="KW-0159">Chromosome partition</keyword>
<name>A0AB34KP22_9PEZI</name>
<dbReference type="CDD" id="cd21694">
    <property type="entry name" value="GINS_B_Psf2"/>
    <property type="match status" value="1"/>
</dbReference>
<evidence type="ECO:0000256" key="3">
    <source>
        <dbReference type="ARBA" id="ARBA00015139"/>
    </source>
</evidence>
<evidence type="ECO:0000256" key="8">
    <source>
        <dbReference type="PIRNR" id="PIRNR028998"/>
    </source>
</evidence>
<reference evidence="12 13" key="1">
    <citation type="journal article" date="2020" name="Microbiol. Resour. Announc.">
        <title>Draft Genome Sequence of a Cladosporium Species Isolated from the Mesophotic Ascidian Didemnum maculosum.</title>
        <authorList>
            <person name="Gioti A."/>
            <person name="Siaperas R."/>
            <person name="Nikolaivits E."/>
            <person name="Le Goff G."/>
            <person name="Ouazzani J."/>
            <person name="Kotoulas G."/>
            <person name="Topakas E."/>
        </authorList>
    </citation>
    <scope>NUCLEOTIDE SEQUENCE [LARGE SCALE GENOMIC DNA]</scope>
    <source>
        <strain evidence="12 13">TM138-S3</strain>
    </source>
</reference>
<dbReference type="FunFam" id="1.20.58.1020:FF:000001">
    <property type="entry name" value="DNA replication complex GINS protein PSF2"/>
    <property type="match status" value="1"/>
</dbReference>
<dbReference type="Proteomes" id="UP000803884">
    <property type="component" value="Unassembled WGS sequence"/>
</dbReference>
<dbReference type="GO" id="GO:0000811">
    <property type="term" value="C:GINS complex"/>
    <property type="evidence" value="ECO:0007669"/>
    <property type="project" value="TreeGrafter"/>
</dbReference>
<dbReference type="GO" id="GO:0007059">
    <property type="term" value="P:chromosome segregation"/>
    <property type="evidence" value="ECO:0007669"/>
    <property type="project" value="UniProtKB-KW"/>
</dbReference>
<dbReference type="Gene3D" id="3.40.5.50">
    <property type="match status" value="1"/>
</dbReference>
<feature type="domain" description="GINS subunit" evidence="10">
    <location>
        <begin position="127"/>
        <end position="220"/>
    </location>
</feature>
<dbReference type="InterPro" id="IPR056784">
    <property type="entry name" value="PSF2_N"/>
</dbReference>
<dbReference type="RefSeq" id="XP_069229902.1">
    <property type="nucleotide sequence ID" value="XM_069373205.1"/>
</dbReference>
<dbReference type="Pfam" id="PF05916">
    <property type="entry name" value="Sld5"/>
    <property type="match status" value="1"/>
</dbReference>
<dbReference type="Gene3D" id="1.20.58.1020">
    <property type="match status" value="1"/>
</dbReference>
<dbReference type="InterPro" id="IPR021151">
    <property type="entry name" value="GINS_A"/>
</dbReference>
<evidence type="ECO:0000256" key="9">
    <source>
        <dbReference type="SAM" id="MobiDB-lite"/>
    </source>
</evidence>
<feature type="region of interest" description="Disordered" evidence="9">
    <location>
        <begin position="221"/>
        <end position="255"/>
    </location>
</feature>
<comment type="function">
    <text evidence="7">The GINS complex plays an essential role in the initiation of DNA replication. Has a role in chromosome segregation.</text>
</comment>
<dbReference type="PANTHER" id="PTHR12772">
    <property type="entry name" value="DNA REPLICATION COMPLEX GINS PROTEIN PSF2"/>
    <property type="match status" value="1"/>
</dbReference>
<dbReference type="Pfam" id="PF25005">
    <property type="entry name" value="PSF2_N"/>
    <property type="match status" value="1"/>
</dbReference>
<evidence type="ECO:0000313" key="13">
    <source>
        <dbReference type="Proteomes" id="UP000803884"/>
    </source>
</evidence>
<dbReference type="AlphaFoldDB" id="A0AB34KP22"/>
<dbReference type="PIRSF" id="PIRSF028998">
    <property type="entry name" value="GINS_Psf2_subgr"/>
    <property type="match status" value="1"/>
</dbReference>
<feature type="domain" description="DNA replication complex GINS protein PSF2 N-terminal" evidence="11">
    <location>
        <begin position="10"/>
        <end position="69"/>
    </location>
</feature>
<feature type="compositionally biased region" description="Basic and acidic residues" evidence="9">
    <location>
        <begin position="221"/>
        <end position="232"/>
    </location>
</feature>
<sequence>MALPLPPGLTPSEVGFLCEMELVTVIPRQRLESLELLGGPTQPLNPPFPVPLPLWLALLLKRQRRANIQPPAWLNVPSLTQILEFETAETTAAVFSPPPGLPPPTSTAEEEASYLASETLELSTPFLKDTHTSRAQADALPYHWLELSHLVLTHAGDDVEDADAVRRLLRDLREVRMSKLRKGFRVLESGAGLQINGVGGMEVAEVRGFVGGVVDGLRKIGRSREEARREREAEEQENGFGSSSYRDEDDDDMQL</sequence>
<evidence type="ECO:0000256" key="2">
    <source>
        <dbReference type="ARBA" id="ARBA00010565"/>
    </source>
</evidence>
<dbReference type="GeneID" id="96006043"/>
<comment type="subcellular location">
    <subcellularLocation>
        <location evidence="1 8">Nucleus</location>
    </subcellularLocation>
</comment>
<dbReference type="PANTHER" id="PTHR12772:SF0">
    <property type="entry name" value="DNA REPLICATION COMPLEX GINS PROTEIN PSF2"/>
    <property type="match status" value="1"/>
</dbReference>
<evidence type="ECO:0000259" key="10">
    <source>
        <dbReference type="Pfam" id="PF05916"/>
    </source>
</evidence>
<evidence type="ECO:0000313" key="12">
    <source>
        <dbReference type="EMBL" id="KAL1586797.1"/>
    </source>
</evidence>
<evidence type="ECO:0000256" key="7">
    <source>
        <dbReference type="ARBA" id="ARBA00025163"/>
    </source>
</evidence>
<dbReference type="EMBL" id="JAAQHG020000013">
    <property type="protein sequence ID" value="KAL1586797.1"/>
    <property type="molecule type" value="Genomic_DNA"/>
</dbReference>
<evidence type="ECO:0000256" key="4">
    <source>
        <dbReference type="ARBA" id="ARBA00022705"/>
    </source>
</evidence>
<evidence type="ECO:0000259" key="11">
    <source>
        <dbReference type="Pfam" id="PF25005"/>
    </source>
</evidence>
<protein>
    <recommendedName>
        <fullName evidence="3 8">DNA replication complex GINS protein PSF2</fullName>
    </recommendedName>
</protein>
<dbReference type="SUPFAM" id="SSF160059">
    <property type="entry name" value="PriA/YqbF domain"/>
    <property type="match status" value="1"/>
</dbReference>
<dbReference type="CDD" id="cd11712">
    <property type="entry name" value="GINS_A_psf2"/>
    <property type="match status" value="1"/>
</dbReference>
<dbReference type="InterPro" id="IPR007257">
    <property type="entry name" value="GINS_Psf2"/>
</dbReference>
<comment type="caution">
    <text evidence="12">The sequence shown here is derived from an EMBL/GenBank/DDBJ whole genome shotgun (WGS) entry which is preliminary data.</text>
</comment>
<accession>A0AB34KP22</accession>
<proteinExistence type="inferred from homology"/>
<dbReference type="InterPro" id="IPR036224">
    <property type="entry name" value="GINS_bundle-like_dom_sf"/>
</dbReference>
<evidence type="ECO:0000256" key="5">
    <source>
        <dbReference type="ARBA" id="ARBA00022829"/>
    </source>
</evidence>
<evidence type="ECO:0000256" key="6">
    <source>
        <dbReference type="ARBA" id="ARBA00023242"/>
    </source>
</evidence>
<dbReference type="SUPFAM" id="SSF158573">
    <property type="entry name" value="GINS helical bundle-like"/>
    <property type="match status" value="1"/>
</dbReference>
<dbReference type="GO" id="GO:0000727">
    <property type="term" value="P:double-strand break repair via break-induced replication"/>
    <property type="evidence" value="ECO:0007669"/>
    <property type="project" value="TreeGrafter"/>
</dbReference>
<comment type="subunit">
    <text evidence="8">Component of the GINS complex.</text>
</comment>
<gene>
    <name evidence="12" type="ORF">WHR41_04599</name>
</gene>
<keyword evidence="13" id="KW-1185">Reference proteome</keyword>
<keyword evidence="4 8" id="KW-0235">DNA replication</keyword>
<dbReference type="FunFam" id="3.40.5.50:FF:000001">
    <property type="entry name" value="DNA replication complex GINS protein PSF2"/>
    <property type="match status" value="1"/>
</dbReference>
<dbReference type="GO" id="GO:0006260">
    <property type="term" value="P:DNA replication"/>
    <property type="evidence" value="ECO:0007669"/>
    <property type="project" value="UniProtKB-KW"/>
</dbReference>